<dbReference type="InterPro" id="IPR029063">
    <property type="entry name" value="SAM-dependent_MTases_sf"/>
</dbReference>
<dbReference type="SUPFAM" id="SSF53335">
    <property type="entry name" value="S-adenosyl-L-methionine-dependent methyltransferases"/>
    <property type="match status" value="1"/>
</dbReference>
<keyword evidence="2" id="KW-1185">Reference proteome</keyword>
<accession>A0ABY8QWD2</accession>
<reference evidence="1 2" key="1">
    <citation type="submission" date="2023-05" db="EMBL/GenBank/DDBJ databases">
        <title>Lithophilousrod everest ZFBP1038 complete genpme.</title>
        <authorList>
            <person name="Tian M."/>
        </authorList>
    </citation>
    <scope>NUCLEOTIDE SEQUENCE [LARGE SCALE GENOMIC DNA]</scope>
    <source>
        <strain evidence="1 2">ZFBP1038</strain>
    </source>
</reference>
<name>A0ABY8QWD2_9MICO</name>
<dbReference type="NCBIfam" id="NF037959">
    <property type="entry name" value="MFS_SpdSyn"/>
    <property type="match status" value="1"/>
</dbReference>
<gene>
    <name evidence="1" type="ORF">LWF01_06050</name>
</gene>
<dbReference type="EMBL" id="CP090958">
    <property type="protein sequence ID" value="WGW13327.1"/>
    <property type="molecule type" value="Genomic_DNA"/>
</dbReference>
<dbReference type="Gene3D" id="3.40.50.150">
    <property type="entry name" value="Vaccinia Virus protein VP39"/>
    <property type="match status" value="1"/>
</dbReference>
<dbReference type="RefSeq" id="WP_349640145.1">
    <property type="nucleotide sequence ID" value="NZ_CP090958.1"/>
</dbReference>
<dbReference type="Proteomes" id="UP001209083">
    <property type="component" value="Chromosome"/>
</dbReference>
<evidence type="ECO:0000313" key="2">
    <source>
        <dbReference type="Proteomes" id="UP001209083"/>
    </source>
</evidence>
<evidence type="ECO:0000313" key="1">
    <source>
        <dbReference type="EMBL" id="WGW13327.1"/>
    </source>
</evidence>
<protein>
    <submittedName>
        <fullName evidence="1">Fused MFS/spermidine synthase</fullName>
    </submittedName>
</protein>
<proteinExistence type="predicted"/>
<sequence>MPRPITPTPVPGEYPISTGTAKLVADAGEAGSWTLWVNGVPSSHIVIGAPERLEFEYMDWIAKILEQVSPAPDAVRALHLGAAGCALPRYIEATRPGSRQLAVEIDARLAELVRDWFDVPRAPLVKIRVGDAGQVVRDLPENRYEIIIRDAFSAETTPVHLADTAFFEQVLRVAGPNGIYLANVADKPPLKAAKAEIRRLFEVFEHVIVAAEPAQLKGRRYGNLVAMASALPLPATEIGRALRNGAAPARVLSGTELQRFCAVPA</sequence>
<dbReference type="CDD" id="cd02440">
    <property type="entry name" value="AdoMet_MTases"/>
    <property type="match status" value="1"/>
</dbReference>
<organism evidence="1 2">
    <name type="scientific">Saxibacter everestensis</name>
    <dbReference type="NCBI Taxonomy" id="2909229"/>
    <lineage>
        <taxon>Bacteria</taxon>
        <taxon>Bacillati</taxon>
        <taxon>Actinomycetota</taxon>
        <taxon>Actinomycetes</taxon>
        <taxon>Micrococcales</taxon>
        <taxon>Brevibacteriaceae</taxon>
        <taxon>Saxibacter</taxon>
    </lineage>
</organism>